<organism evidence="1 2">
    <name type="scientific">Stylonychia lemnae</name>
    <name type="common">Ciliate</name>
    <dbReference type="NCBI Taxonomy" id="5949"/>
    <lineage>
        <taxon>Eukaryota</taxon>
        <taxon>Sar</taxon>
        <taxon>Alveolata</taxon>
        <taxon>Ciliophora</taxon>
        <taxon>Intramacronucleata</taxon>
        <taxon>Spirotrichea</taxon>
        <taxon>Stichotrichia</taxon>
        <taxon>Sporadotrichida</taxon>
        <taxon>Oxytrichidae</taxon>
        <taxon>Stylonychinae</taxon>
        <taxon>Stylonychia</taxon>
    </lineage>
</organism>
<protein>
    <submittedName>
        <fullName evidence="1">Uncharacterized protein</fullName>
    </submittedName>
</protein>
<name>A0A078AFY0_STYLE</name>
<dbReference type="Proteomes" id="UP000039865">
    <property type="component" value="Unassembled WGS sequence"/>
</dbReference>
<evidence type="ECO:0000313" key="1">
    <source>
        <dbReference type="EMBL" id="CDW80756.1"/>
    </source>
</evidence>
<evidence type="ECO:0000313" key="2">
    <source>
        <dbReference type="Proteomes" id="UP000039865"/>
    </source>
</evidence>
<sequence length="382" mass="43929">MSAAGFSYNVTVKAIVKNSTTDTNQTVFQRSFIMTVDNTCYCSNNFPQITHQAQDIAIVGIIKINLHINSHQALPSLQLSNQVGKINCIQVLPLKFKYSIDQDKFQFQNYFSLKKEILIYTNQKLELPIFISDEIKENFYLNYTKNVKIGNALGFVLDLYQGSNSENQTSNISEMNQDGFIQSDLLFLKLKNLKTSRSISVQLTKISFNGLVTVQFNDSLLMPKNQSIIEIEKALKFRVRNGQDSQVNEERQNRSDTLEIEFAKNYFFVNQKLNAMVIKDQKLQKKLSPQSYNSSKDTFKLILISRNDNARKYCIQCIKYSYGCNICKSISADIYEIFNEITMENDGYIAINSQLTIIWNQSSSECDSMYKGSNRHFNLTNY</sequence>
<keyword evidence="2" id="KW-1185">Reference proteome</keyword>
<proteinExistence type="predicted"/>
<dbReference type="EMBL" id="CCKQ01009278">
    <property type="protein sequence ID" value="CDW80756.1"/>
    <property type="molecule type" value="Genomic_DNA"/>
</dbReference>
<dbReference type="AlphaFoldDB" id="A0A078AFY0"/>
<gene>
    <name evidence="1" type="primary">Contig4983.g5331</name>
    <name evidence="1" type="ORF">STYLEM_9760</name>
</gene>
<reference evidence="1 2" key="1">
    <citation type="submission" date="2014-06" db="EMBL/GenBank/DDBJ databases">
        <authorList>
            <person name="Swart Estienne"/>
        </authorList>
    </citation>
    <scope>NUCLEOTIDE SEQUENCE [LARGE SCALE GENOMIC DNA]</scope>
    <source>
        <strain evidence="1 2">130c</strain>
    </source>
</reference>
<dbReference type="InParanoid" id="A0A078AFY0"/>
<accession>A0A078AFY0</accession>